<dbReference type="PROSITE" id="PS51831">
    <property type="entry name" value="HD"/>
    <property type="match status" value="1"/>
</dbReference>
<dbReference type="GO" id="GO:0006203">
    <property type="term" value="P:dGTP catabolic process"/>
    <property type="evidence" value="ECO:0007669"/>
    <property type="project" value="TreeGrafter"/>
</dbReference>
<proteinExistence type="predicted"/>
<evidence type="ECO:0000313" key="3">
    <source>
        <dbReference type="Proteomes" id="UP000220102"/>
    </source>
</evidence>
<keyword evidence="2" id="KW-0378">Hydrolase</keyword>
<dbReference type="GO" id="GO:0008832">
    <property type="term" value="F:dGTPase activity"/>
    <property type="evidence" value="ECO:0007669"/>
    <property type="project" value="TreeGrafter"/>
</dbReference>
<dbReference type="RefSeq" id="WP_098076548.1">
    <property type="nucleotide sequence ID" value="NZ_PDEQ01000006.1"/>
</dbReference>
<dbReference type="Pfam" id="PF19276">
    <property type="entry name" value="HD_assoc_2"/>
    <property type="match status" value="1"/>
</dbReference>
<dbReference type="EMBL" id="PDEQ01000006">
    <property type="protein sequence ID" value="PEN12953.1"/>
    <property type="molecule type" value="Genomic_DNA"/>
</dbReference>
<dbReference type="PANTHER" id="PTHR11373:SF4">
    <property type="entry name" value="DEOXYNUCLEOSIDE TRIPHOSPHATE TRIPHOSPHOHYDROLASE SAMHD1"/>
    <property type="match status" value="1"/>
</dbReference>
<protein>
    <submittedName>
        <fullName evidence="2">HD family phosphohydrolase</fullName>
    </submittedName>
</protein>
<name>A0A2A8CWF7_9BACT</name>
<dbReference type="InterPro" id="IPR045509">
    <property type="entry name" value="HD_assoc_2"/>
</dbReference>
<reference evidence="2 3" key="1">
    <citation type="submission" date="2017-10" db="EMBL/GenBank/DDBJ databases">
        <title>Draft genome of Longibacter Salinarum.</title>
        <authorList>
            <person name="Goh K.M."/>
            <person name="Shamsir M.S."/>
            <person name="Lim S.W."/>
        </authorList>
    </citation>
    <scope>NUCLEOTIDE SEQUENCE [LARGE SCALE GENOMIC DNA]</scope>
    <source>
        <strain evidence="2 3">KCTC 52045</strain>
    </source>
</reference>
<keyword evidence="3" id="KW-1185">Reference proteome</keyword>
<evidence type="ECO:0000259" key="1">
    <source>
        <dbReference type="PROSITE" id="PS51831"/>
    </source>
</evidence>
<organism evidence="2 3">
    <name type="scientific">Longibacter salinarum</name>
    <dbReference type="NCBI Taxonomy" id="1850348"/>
    <lineage>
        <taxon>Bacteria</taxon>
        <taxon>Pseudomonadati</taxon>
        <taxon>Rhodothermota</taxon>
        <taxon>Rhodothermia</taxon>
        <taxon>Rhodothermales</taxon>
        <taxon>Salisaetaceae</taxon>
        <taxon>Longibacter</taxon>
    </lineage>
</organism>
<dbReference type="CDD" id="cd00077">
    <property type="entry name" value="HDc"/>
    <property type="match status" value="1"/>
</dbReference>
<accession>A0A2A8CWF7</accession>
<dbReference type="InterPro" id="IPR006674">
    <property type="entry name" value="HD_domain"/>
</dbReference>
<dbReference type="SUPFAM" id="SSF109604">
    <property type="entry name" value="HD-domain/PDEase-like"/>
    <property type="match status" value="1"/>
</dbReference>
<feature type="domain" description="HD" evidence="1">
    <location>
        <begin position="56"/>
        <end position="168"/>
    </location>
</feature>
<dbReference type="PANTHER" id="PTHR11373">
    <property type="entry name" value="DEOXYNUCLEOSIDE TRIPHOSPHATE TRIPHOSPHOHYDROLASE"/>
    <property type="match status" value="1"/>
</dbReference>
<comment type="caution">
    <text evidence="2">The sequence shown here is derived from an EMBL/GenBank/DDBJ whole genome shotgun (WGS) entry which is preliminary data.</text>
</comment>
<evidence type="ECO:0000313" key="2">
    <source>
        <dbReference type="EMBL" id="PEN12953.1"/>
    </source>
</evidence>
<dbReference type="Gene3D" id="1.10.3210.10">
    <property type="entry name" value="Hypothetical protein af1432"/>
    <property type="match status" value="1"/>
</dbReference>
<gene>
    <name evidence="2" type="ORF">CRI94_13215</name>
</gene>
<dbReference type="Pfam" id="PF01966">
    <property type="entry name" value="HD"/>
    <property type="match status" value="1"/>
</dbReference>
<dbReference type="InterPro" id="IPR003607">
    <property type="entry name" value="HD/PDEase_dom"/>
</dbReference>
<dbReference type="OrthoDB" id="9803619at2"/>
<dbReference type="Proteomes" id="UP000220102">
    <property type="component" value="Unassembled WGS sequence"/>
</dbReference>
<dbReference type="AlphaFoldDB" id="A0A2A8CWF7"/>
<dbReference type="InterPro" id="IPR050135">
    <property type="entry name" value="dGTPase-like"/>
</dbReference>
<dbReference type="SMART" id="SM00471">
    <property type="entry name" value="HDc"/>
    <property type="match status" value="1"/>
</dbReference>
<sequence>MSETRFKLFSDPVHGFISVPKNLILDLVQTPEVQRLRRIRQMGVAHLVFPGAEHTRFVHALGAMALMQDALKNLNEKGTEISSHEYTAALAAALLHDIGHGAFSHTLEHELVRDFEHEDMSRLLLGDLNERFDGALDLAIEMFDDTYERPFFHELVASQLDMDRLDYLRRDSFYTGVAEGEVGVQRIIKTMRVHPLDGGSDSHIAIEGKGIYAVENFLLSRRLMYWQVYLHKTVLAGDQLLRAILKRVRWHAERNQHLDTLERGSDALLYFLRRDVHADDLRDPAVRQRYCDIDDTDILFSLKQWMRADDPVLADLSRRFINRDFFRVTFLPSHPNAPQIESWRERVADWLIANDISDANSAERDARLYITIDRSGHTAYESSREMITIIDREGRTHELTERTDSPALSSLSGSVVKPYVCYPKPVDLPLDAVTDPI</sequence>